<evidence type="ECO:0000313" key="3">
    <source>
        <dbReference type="Proteomes" id="UP000010523"/>
    </source>
</evidence>
<gene>
    <name evidence="2" type="ORF">PB1_12464</name>
</gene>
<organism evidence="2 3">
    <name type="scientific">Bacillus methanolicus PB1</name>
    <dbReference type="NCBI Taxonomy" id="997296"/>
    <lineage>
        <taxon>Bacteria</taxon>
        <taxon>Bacillati</taxon>
        <taxon>Bacillota</taxon>
        <taxon>Bacilli</taxon>
        <taxon>Bacillales</taxon>
        <taxon>Bacillaceae</taxon>
        <taxon>Bacillus</taxon>
    </lineage>
</organism>
<dbReference type="EMBL" id="AFEU01000003">
    <property type="protein sequence ID" value="EIJ78373.1"/>
    <property type="molecule type" value="Genomic_DNA"/>
</dbReference>
<keyword evidence="1" id="KW-0472">Membrane</keyword>
<accession>I3DVV2</accession>
<keyword evidence="3" id="KW-1185">Reference proteome</keyword>
<evidence type="ECO:0000256" key="1">
    <source>
        <dbReference type="SAM" id="Phobius"/>
    </source>
</evidence>
<dbReference type="eggNOG" id="COG0398">
    <property type="taxonomic scope" value="Bacteria"/>
</dbReference>
<keyword evidence="1" id="KW-1133">Transmembrane helix</keyword>
<protein>
    <submittedName>
        <fullName evidence="2">SNARE associated Golgi protein-like protein</fullName>
    </submittedName>
</protein>
<evidence type="ECO:0000313" key="2">
    <source>
        <dbReference type="EMBL" id="EIJ78373.1"/>
    </source>
</evidence>
<dbReference type="Proteomes" id="UP000010523">
    <property type="component" value="Unassembled WGS sequence"/>
</dbReference>
<proteinExistence type="predicted"/>
<comment type="caution">
    <text evidence="2">The sequence shown here is derived from an EMBL/GenBank/DDBJ whole genome shotgun (WGS) entry which is preliminary data.</text>
</comment>
<reference evidence="2 3" key="1">
    <citation type="journal article" date="2012" name="Appl. Environ. Microbiol.">
        <title>Genome Sequence of Thermotolerant Bacillus methanolicus: Features and Regulation Related to Methylotrophy and Production of L-Lysine and L-Glutamate from Methanol.</title>
        <authorList>
            <person name="Heggeset T.M."/>
            <person name="Krog A."/>
            <person name="Balzer S."/>
            <person name="Wentzel A."/>
            <person name="Ellingsen T.E."/>
            <person name="Brautaset T."/>
        </authorList>
    </citation>
    <scope>NUCLEOTIDE SEQUENCE [LARGE SCALE GENOMIC DNA]</scope>
    <source>
        <strain evidence="2 3">PB1</strain>
    </source>
</reference>
<dbReference type="AlphaFoldDB" id="I3DVV2"/>
<dbReference type="STRING" id="997296.PB1_12464"/>
<name>I3DVV2_BACMT</name>
<feature type="transmembrane region" description="Helical" evidence="1">
    <location>
        <begin position="62"/>
        <end position="80"/>
    </location>
</feature>
<sequence>MDSFLLIIMLPILPFMPSGIVNLAAALSKTNLLIFSAASTLGKLPALMIEAYSVKQIIEWDFGGKILLLVFSFSLFIILLKRKKRKRVC</sequence>
<keyword evidence="1" id="KW-0812">Transmembrane</keyword>